<comment type="similarity">
    <text evidence="2">Belongs to the peptidase S54 family.</text>
</comment>
<keyword evidence="3 7" id="KW-0812">Transmembrane</keyword>
<keyword evidence="9" id="KW-0645">Protease</keyword>
<feature type="transmembrane region" description="Helical" evidence="7">
    <location>
        <begin position="243"/>
        <end position="262"/>
    </location>
</feature>
<evidence type="ECO:0000256" key="6">
    <source>
        <dbReference type="ARBA" id="ARBA00023136"/>
    </source>
</evidence>
<dbReference type="PANTHER" id="PTHR43731">
    <property type="entry name" value="RHOMBOID PROTEASE"/>
    <property type="match status" value="1"/>
</dbReference>
<evidence type="ECO:0000256" key="2">
    <source>
        <dbReference type="ARBA" id="ARBA00009045"/>
    </source>
</evidence>
<evidence type="ECO:0000256" key="4">
    <source>
        <dbReference type="ARBA" id="ARBA00022801"/>
    </source>
</evidence>
<keyword evidence="4" id="KW-0378">Hydrolase</keyword>
<dbReference type="InterPro" id="IPR050925">
    <property type="entry name" value="Rhomboid_protease_S54"/>
</dbReference>
<evidence type="ECO:0000313" key="10">
    <source>
        <dbReference type="Proteomes" id="UP000604117"/>
    </source>
</evidence>
<dbReference type="EMBL" id="BONE01000003">
    <property type="protein sequence ID" value="GIF71038.1"/>
    <property type="molecule type" value="Genomic_DNA"/>
</dbReference>
<feature type="domain" description="Peptidase S54 rhomboid" evidence="8">
    <location>
        <begin position="104"/>
        <end position="234"/>
    </location>
</feature>
<proteinExistence type="inferred from homology"/>
<protein>
    <submittedName>
        <fullName evidence="9">Rhomboid family intramembrane serine protease</fullName>
    </submittedName>
</protein>
<dbReference type="GO" id="GO:0006508">
    <property type="term" value="P:proteolysis"/>
    <property type="evidence" value="ECO:0007669"/>
    <property type="project" value="UniProtKB-KW"/>
</dbReference>
<dbReference type="Gene3D" id="1.20.1540.10">
    <property type="entry name" value="Rhomboid-like"/>
    <property type="match status" value="1"/>
</dbReference>
<keyword evidence="6 7" id="KW-0472">Membrane</keyword>
<dbReference type="Proteomes" id="UP000604117">
    <property type="component" value="Unassembled WGS sequence"/>
</dbReference>
<evidence type="ECO:0000256" key="3">
    <source>
        <dbReference type="ARBA" id="ARBA00022692"/>
    </source>
</evidence>
<dbReference type="InterPro" id="IPR035952">
    <property type="entry name" value="Rhomboid-like_sf"/>
</dbReference>
<dbReference type="Pfam" id="PF01694">
    <property type="entry name" value="Rhomboid"/>
    <property type="match status" value="1"/>
</dbReference>
<keyword evidence="5 7" id="KW-1133">Transmembrane helix</keyword>
<feature type="transmembrane region" description="Helical" evidence="7">
    <location>
        <begin position="169"/>
        <end position="187"/>
    </location>
</feature>
<comment type="caution">
    <text evidence="9">The sequence shown here is derived from an EMBL/GenBank/DDBJ whole genome shotgun (WGS) entry which is preliminary data.</text>
</comment>
<evidence type="ECO:0000313" key="9">
    <source>
        <dbReference type="EMBL" id="GIF71038.1"/>
    </source>
</evidence>
<feature type="transmembrane region" description="Helical" evidence="7">
    <location>
        <begin position="194"/>
        <end position="211"/>
    </location>
</feature>
<name>A0ABQ4CIE4_9ACTN</name>
<accession>A0ABQ4CIE4</accession>
<feature type="transmembrane region" description="Helical" evidence="7">
    <location>
        <begin position="114"/>
        <end position="133"/>
    </location>
</feature>
<gene>
    <name evidence="9" type="ORF">Asi02nite_05560</name>
</gene>
<dbReference type="PANTHER" id="PTHR43731:SF14">
    <property type="entry name" value="PRESENILIN-ASSOCIATED RHOMBOID-LIKE PROTEIN, MITOCHONDRIAL"/>
    <property type="match status" value="1"/>
</dbReference>
<evidence type="ECO:0000259" key="8">
    <source>
        <dbReference type="Pfam" id="PF01694"/>
    </source>
</evidence>
<keyword evidence="10" id="KW-1185">Reference proteome</keyword>
<reference evidence="9 10" key="1">
    <citation type="submission" date="2021-01" db="EMBL/GenBank/DDBJ databases">
        <title>Whole genome shotgun sequence of Asanoa siamensis NBRC 107932.</title>
        <authorList>
            <person name="Komaki H."/>
            <person name="Tamura T."/>
        </authorList>
    </citation>
    <scope>NUCLEOTIDE SEQUENCE [LARGE SCALE GENOMIC DNA]</scope>
    <source>
        <strain evidence="9 10">NBRC 107932</strain>
    </source>
</reference>
<feature type="transmembrane region" description="Helical" evidence="7">
    <location>
        <begin position="43"/>
        <end position="60"/>
    </location>
</feature>
<organism evidence="9 10">
    <name type="scientific">Asanoa siamensis</name>
    <dbReference type="NCBI Taxonomy" id="926357"/>
    <lineage>
        <taxon>Bacteria</taxon>
        <taxon>Bacillati</taxon>
        <taxon>Actinomycetota</taxon>
        <taxon>Actinomycetes</taxon>
        <taxon>Micromonosporales</taxon>
        <taxon>Micromonosporaceae</taxon>
        <taxon>Asanoa</taxon>
    </lineage>
</organism>
<dbReference type="GO" id="GO:0008233">
    <property type="term" value="F:peptidase activity"/>
    <property type="evidence" value="ECO:0007669"/>
    <property type="project" value="UniProtKB-KW"/>
</dbReference>
<evidence type="ECO:0000256" key="5">
    <source>
        <dbReference type="ARBA" id="ARBA00022989"/>
    </source>
</evidence>
<comment type="subcellular location">
    <subcellularLocation>
        <location evidence="1">Membrane</location>
        <topology evidence="1">Multi-pass membrane protein</topology>
    </subcellularLocation>
</comment>
<dbReference type="SUPFAM" id="SSF144091">
    <property type="entry name" value="Rhomboid-like"/>
    <property type="match status" value="1"/>
</dbReference>
<evidence type="ECO:0000256" key="7">
    <source>
        <dbReference type="SAM" id="Phobius"/>
    </source>
</evidence>
<sequence>MREASVGHQCPECVAEGRKTQRSARTAFGGSVAGRDGLVTKTLIGLNLIAAVIGLALYGIDTLIPQGGLFGRITEWQIAGGVLGPSVLVNTDQGQVVYTGIYDGAYYRLITAMFIHYGIIHLLFNMWALWAVGRSLEAVLGRFRFAALYLLAGIGGNVAAFIIDPNAPTAGASTAIFGLFAAFFVIARRLGGDTRQILVVLVINLVITFTLPGVSWAGHVGGLVTGALVGAVLAYAPRDRRTLVQAVGLGIVLVALIGLTLAKVASVTA</sequence>
<feature type="transmembrane region" description="Helical" evidence="7">
    <location>
        <begin position="145"/>
        <end position="163"/>
    </location>
</feature>
<dbReference type="InterPro" id="IPR022764">
    <property type="entry name" value="Peptidase_S54_rhomboid_dom"/>
</dbReference>
<evidence type="ECO:0000256" key="1">
    <source>
        <dbReference type="ARBA" id="ARBA00004141"/>
    </source>
</evidence>